<evidence type="ECO:0000313" key="1">
    <source>
        <dbReference type="EMBL" id="ACJ29452.1"/>
    </source>
</evidence>
<accession>B8CMR2</accession>
<dbReference type="RefSeq" id="WP_020912808.1">
    <property type="nucleotide sequence ID" value="NC_011566.1"/>
</dbReference>
<dbReference type="OrthoDB" id="8595277at2"/>
<reference evidence="1 2" key="1">
    <citation type="journal article" date="2008" name="PLoS ONE">
        <title>Environmental adaptation: genomic analysis of the piezotolerant and psychrotolerant deep-sea iron reducing bacterium Shewanella piezotolerans WP3.</title>
        <authorList>
            <person name="Wang F."/>
            <person name="Wang J."/>
            <person name="Jian H."/>
            <person name="Zhang B."/>
            <person name="Li S."/>
            <person name="Wang F."/>
            <person name="Zeng X."/>
            <person name="Gao L."/>
            <person name="Bartlett D.H."/>
            <person name="Yu J."/>
            <person name="Hu S."/>
            <person name="Xiao X."/>
        </authorList>
    </citation>
    <scope>NUCLEOTIDE SEQUENCE [LARGE SCALE GENOMIC DNA]</scope>
    <source>
        <strain evidence="2">WP3 / JCM 13877</strain>
    </source>
</reference>
<evidence type="ECO:0000313" key="2">
    <source>
        <dbReference type="Proteomes" id="UP000000753"/>
    </source>
</evidence>
<keyword evidence="2" id="KW-1185">Reference proteome</keyword>
<dbReference type="STRING" id="225849.swp_2722"/>
<name>B8CMR2_SHEPW</name>
<proteinExistence type="predicted"/>
<sequence>MKNPLCSKAVNIDGKLMIEIPESVIEKLAISPDDFIEFGNAKTITIWKSKNIDVPTDVFEVLIDIFKTEDYVFQWLNKKQSYLLGKAPITLFNTSAGKEQVLGLIERLKRGDFS</sequence>
<dbReference type="KEGG" id="swp:swp_2722"/>
<dbReference type="Proteomes" id="UP000000753">
    <property type="component" value="Chromosome"/>
</dbReference>
<dbReference type="EMBL" id="CP000472">
    <property type="protein sequence ID" value="ACJ29452.1"/>
    <property type="molecule type" value="Genomic_DNA"/>
</dbReference>
<protein>
    <recommendedName>
        <fullName evidence="3">Antitoxin Xre/MbcA/ParS-like toxin-binding domain-containing protein</fullName>
    </recommendedName>
</protein>
<dbReference type="AlphaFoldDB" id="B8CMR2"/>
<dbReference type="HOGENOM" id="CLU_2119452_0_0_6"/>
<organism evidence="1 2">
    <name type="scientific">Shewanella piezotolerans (strain WP3 / JCM 13877)</name>
    <dbReference type="NCBI Taxonomy" id="225849"/>
    <lineage>
        <taxon>Bacteria</taxon>
        <taxon>Pseudomonadati</taxon>
        <taxon>Pseudomonadota</taxon>
        <taxon>Gammaproteobacteria</taxon>
        <taxon>Alteromonadales</taxon>
        <taxon>Shewanellaceae</taxon>
        <taxon>Shewanella</taxon>
    </lineage>
</organism>
<gene>
    <name evidence="1" type="ordered locus">swp_2722</name>
</gene>
<evidence type="ECO:0008006" key="3">
    <source>
        <dbReference type="Google" id="ProtNLM"/>
    </source>
</evidence>